<evidence type="ECO:0000313" key="3">
    <source>
        <dbReference type="Proteomes" id="UP000078542"/>
    </source>
</evidence>
<dbReference type="AlphaFoldDB" id="A0A195CFC9"/>
<feature type="region of interest" description="Disordered" evidence="1">
    <location>
        <begin position="89"/>
        <end position="126"/>
    </location>
</feature>
<dbReference type="EMBL" id="KQ977827">
    <property type="protein sequence ID" value="KYM99482.1"/>
    <property type="molecule type" value="Genomic_DNA"/>
</dbReference>
<organism evidence="2 3">
    <name type="scientific">Cyphomyrmex costatus</name>
    <dbReference type="NCBI Taxonomy" id="456900"/>
    <lineage>
        <taxon>Eukaryota</taxon>
        <taxon>Metazoa</taxon>
        <taxon>Ecdysozoa</taxon>
        <taxon>Arthropoda</taxon>
        <taxon>Hexapoda</taxon>
        <taxon>Insecta</taxon>
        <taxon>Pterygota</taxon>
        <taxon>Neoptera</taxon>
        <taxon>Endopterygota</taxon>
        <taxon>Hymenoptera</taxon>
        <taxon>Apocrita</taxon>
        <taxon>Aculeata</taxon>
        <taxon>Formicoidea</taxon>
        <taxon>Formicidae</taxon>
        <taxon>Myrmicinae</taxon>
        <taxon>Cyphomyrmex</taxon>
    </lineage>
</organism>
<feature type="compositionally biased region" description="Basic and acidic residues" evidence="1">
    <location>
        <begin position="90"/>
        <end position="103"/>
    </location>
</feature>
<dbReference type="STRING" id="456900.A0A195CFC9"/>
<gene>
    <name evidence="2" type="ORF">ALC62_09829</name>
</gene>
<feature type="non-terminal residue" evidence="2">
    <location>
        <position position="1"/>
    </location>
</feature>
<dbReference type="Proteomes" id="UP000078542">
    <property type="component" value="Unassembled WGS sequence"/>
</dbReference>
<accession>A0A195CFC9</accession>
<keyword evidence="3" id="KW-1185">Reference proteome</keyword>
<evidence type="ECO:0000313" key="2">
    <source>
        <dbReference type="EMBL" id="KYM99482.1"/>
    </source>
</evidence>
<name>A0A195CFC9_9HYME</name>
<proteinExistence type="predicted"/>
<protein>
    <submittedName>
        <fullName evidence="2">Uncharacterized protein</fullName>
    </submittedName>
</protein>
<reference evidence="2 3" key="1">
    <citation type="submission" date="2016-03" db="EMBL/GenBank/DDBJ databases">
        <title>Cyphomyrmex costatus WGS genome.</title>
        <authorList>
            <person name="Nygaard S."/>
            <person name="Hu H."/>
            <person name="Boomsma J."/>
            <person name="Zhang G."/>
        </authorList>
    </citation>
    <scope>NUCLEOTIDE SEQUENCE [LARGE SCALE GENOMIC DNA]</scope>
    <source>
        <strain evidence="2">MS0001</strain>
        <tissue evidence="2">Whole body</tissue>
    </source>
</reference>
<evidence type="ECO:0000256" key="1">
    <source>
        <dbReference type="SAM" id="MobiDB-lite"/>
    </source>
</evidence>
<sequence>RKGRRNSLQENHDKSIGGTLLRLSRIERGSRAFKYFYAGRNLTRGAPTGKVLNIARSQVRALVGNRRSGRQCLNAFRYPMPVLRLPSATVEEKGRDRSRRQILEMRSPLTRHAAAPADESTRRIEERERKISIRDAVNSHLAG</sequence>